<organism evidence="3 4">
    <name type="scientific">Pristionchus entomophagus</name>
    <dbReference type="NCBI Taxonomy" id="358040"/>
    <lineage>
        <taxon>Eukaryota</taxon>
        <taxon>Metazoa</taxon>
        <taxon>Ecdysozoa</taxon>
        <taxon>Nematoda</taxon>
        <taxon>Chromadorea</taxon>
        <taxon>Rhabditida</taxon>
        <taxon>Rhabditina</taxon>
        <taxon>Diplogasteromorpha</taxon>
        <taxon>Diplogasteroidea</taxon>
        <taxon>Neodiplogasteridae</taxon>
        <taxon>Pristionchus</taxon>
    </lineage>
</organism>
<evidence type="ECO:0000313" key="3">
    <source>
        <dbReference type="EMBL" id="GMT03518.1"/>
    </source>
</evidence>
<gene>
    <name evidence="3" type="ORF">PENTCL1PPCAC_25692</name>
</gene>
<name>A0AAV5UAY1_9BILA</name>
<sequence>MEIALQGESRGIHYEGWEKQFIQCVYEEGEVQGKNERYEFRCDAKYECCGRVCCTPQQEVIPLWLMILFIILALLLLAAILGTIAYLCAKRRKQKPKKLPVVNDGSSNVAYASLSKDGKSSSGMGGAAGDRALLVHDSENYSTPDYGWNRDGYRNNGYGRDGFANGGGDGTGGYGRDGGYGRYGDQYGRYGAGGPPSGYGRGYGDDGDGGSRHGVTETFESSYKEEIVYEKAASVDSRDRV</sequence>
<evidence type="ECO:0000313" key="4">
    <source>
        <dbReference type="Proteomes" id="UP001432027"/>
    </source>
</evidence>
<feature type="transmembrane region" description="Helical" evidence="2">
    <location>
        <begin position="63"/>
        <end position="89"/>
    </location>
</feature>
<feature type="region of interest" description="Disordered" evidence="1">
    <location>
        <begin position="191"/>
        <end position="223"/>
    </location>
</feature>
<accession>A0AAV5UAY1</accession>
<keyword evidence="2" id="KW-1133">Transmembrane helix</keyword>
<evidence type="ECO:0000256" key="1">
    <source>
        <dbReference type="SAM" id="MobiDB-lite"/>
    </source>
</evidence>
<keyword evidence="2" id="KW-0812">Transmembrane</keyword>
<dbReference type="Proteomes" id="UP001432027">
    <property type="component" value="Unassembled WGS sequence"/>
</dbReference>
<dbReference type="EMBL" id="BTSX01000006">
    <property type="protein sequence ID" value="GMT03518.1"/>
    <property type="molecule type" value="Genomic_DNA"/>
</dbReference>
<reference evidence="3" key="1">
    <citation type="submission" date="2023-10" db="EMBL/GenBank/DDBJ databases">
        <title>Genome assembly of Pristionchus species.</title>
        <authorList>
            <person name="Yoshida K."/>
            <person name="Sommer R.J."/>
        </authorList>
    </citation>
    <scope>NUCLEOTIDE SEQUENCE</scope>
    <source>
        <strain evidence="3">RS0144</strain>
    </source>
</reference>
<comment type="caution">
    <text evidence="3">The sequence shown here is derived from an EMBL/GenBank/DDBJ whole genome shotgun (WGS) entry which is preliminary data.</text>
</comment>
<proteinExistence type="predicted"/>
<feature type="compositionally biased region" description="Gly residues" evidence="1">
    <location>
        <begin position="191"/>
        <end position="202"/>
    </location>
</feature>
<evidence type="ECO:0008006" key="5">
    <source>
        <dbReference type="Google" id="ProtNLM"/>
    </source>
</evidence>
<keyword evidence="4" id="KW-1185">Reference proteome</keyword>
<evidence type="ECO:0000256" key="2">
    <source>
        <dbReference type="SAM" id="Phobius"/>
    </source>
</evidence>
<protein>
    <recommendedName>
        <fullName evidence="5">CX domain-containing protein</fullName>
    </recommendedName>
</protein>
<keyword evidence="2" id="KW-0472">Membrane</keyword>
<dbReference type="AlphaFoldDB" id="A0AAV5UAY1"/>